<evidence type="ECO:0000313" key="3">
    <source>
        <dbReference type="Proteomes" id="UP000250991"/>
    </source>
</evidence>
<evidence type="ECO:0000313" key="2">
    <source>
        <dbReference type="EMBL" id="SQD04872.1"/>
    </source>
</evidence>
<name>A0A2X3JK47_ECOLX</name>
<gene>
    <name evidence="2" type="ORF">NCTC8009_05415</name>
</gene>
<proteinExistence type="predicted"/>
<sequence length="239" mass="26398">MTDIPASLGTEKLKFVLAGEEKDAERGSLETFSLGKLQTSKPDKKNSFWSRLFSASKDFTPTPEPNTDKPTEGRREKKMEELKALIQQMLDLLKSGKDAATGDADTVDTPEQAADVVADVAAQIADAADEVAELAQDVIENPEDEVKAEEFSAAKANLAKVMKSFNVTPAKRPRASRRRDFFRPSPASWQPDGQPYHAADYRPGLSCQRWKTAIRAALAVRQAEAKNRLSLFNSHSFQE</sequence>
<feature type="region of interest" description="Disordered" evidence="1">
    <location>
        <begin position="169"/>
        <end position="195"/>
    </location>
</feature>
<feature type="region of interest" description="Disordered" evidence="1">
    <location>
        <begin position="54"/>
        <end position="78"/>
    </location>
</feature>
<organism evidence="2 3">
    <name type="scientific">Escherichia coli</name>
    <dbReference type="NCBI Taxonomy" id="562"/>
    <lineage>
        <taxon>Bacteria</taxon>
        <taxon>Pseudomonadati</taxon>
        <taxon>Pseudomonadota</taxon>
        <taxon>Gammaproteobacteria</taxon>
        <taxon>Enterobacterales</taxon>
        <taxon>Enterobacteriaceae</taxon>
        <taxon>Escherichia</taxon>
    </lineage>
</organism>
<dbReference type="AlphaFoldDB" id="A0A2X3JK47"/>
<dbReference type="Proteomes" id="UP000250991">
    <property type="component" value="Unassembled WGS sequence"/>
</dbReference>
<accession>A0A2X3JK47</accession>
<dbReference type="EMBL" id="UARW01000010">
    <property type="protein sequence ID" value="SQD04872.1"/>
    <property type="molecule type" value="Genomic_DNA"/>
</dbReference>
<reference evidence="2 3" key="1">
    <citation type="submission" date="2018-06" db="EMBL/GenBank/DDBJ databases">
        <authorList>
            <consortium name="Pathogen Informatics"/>
            <person name="Doyle S."/>
        </authorList>
    </citation>
    <scope>NUCLEOTIDE SEQUENCE [LARGE SCALE GENOMIC DNA]</scope>
    <source>
        <strain evidence="2 3">NCTC8009</strain>
    </source>
</reference>
<protein>
    <submittedName>
        <fullName evidence="2">Uncharacterized protein</fullName>
    </submittedName>
</protein>
<evidence type="ECO:0000256" key="1">
    <source>
        <dbReference type="SAM" id="MobiDB-lite"/>
    </source>
</evidence>
<feature type="compositionally biased region" description="Basic and acidic residues" evidence="1">
    <location>
        <begin position="66"/>
        <end position="78"/>
    </location>
</feature>